<dbReference type="EMBL" id="CP114203">
    <property type="protein sequence ID" value="WAU06043.1"/>
    <property type="molecule type" value="Genomic_DNA"/>
</dbReference>
<accession>A0ABY7J464</accession>
<proteinExistence type="predicted"/>
<dbReference type="GeneID" id="301333653"/>
<reference evidence="2 3" key="1">
    <citation type="submission" date="2022-12" db="EMBL/GenBank/DDBJ databases">
        <authorList>
            <person name="Ruckert C."/>
            <person name="Busche T."/>
            <person name="Kalinowski J."/>
            <person name="Wittmann C."/>
        </authorList>
    </citation>
    <scope>NUCLEOTIDE SEQUENCE [LARGE SCALE GENOMIC DNA]</scope>
    <source>
        <strain evidence="2 3">DSM 40276</strain>
    </source>
</reference>
<dbReference type="Pfam" id="PF19691">
    <property type="entry name" value="DUF6192"/>
    <property type="match status" value="1"/>
</dbReference>
<dbReference type="InterPro" id="IPR045683">
    <property type="entry name" value="DUF6192"/>
</dbReference>
<name>A0ABY7J464_STRNI</name>
<evidence type="ECO:0000256" key="1">
    <source>
        <dbReference type="SAM" id="MobiDB-lite"/>
    </source>
</evidence>
<feature type="compositionally biased region" description="Acidic residues" evidence="1">
    <location>
        <begin position="198"/>
        <end position="217"/>
    </location>
</feature>
<feature type="region of interest" description="Disordered" evidence="1">
    <location>
        <begin position="198"/>
        <end position="221"/>
    </location>
</feature>
<keyword evidence="3" id="KW-1185">Reference proteome</keyword>
<dbReference type="RefSeq" id="WP_277411896.1">
    <property type="nucleotide sequence ID" value="NZ_CP114203.1"/>
</dbReference>
<organism evidence="2 3">
    <name type="scientific">Streptomyces nigrescens</name>
    <dbReference type="NCBI Taxonomy" id="1920"/>
    <lineage>
        <taxon>Bacteria</taxon>
        <taxon>Bacillati</taxon>
        <taxon>Actinomycetota</taxon>
        <taxon>Actinomycetes</taxon>
        <taxon>Kitasatosporales</taxon>
        <taxon>Streptomycetaceae</taxon>
        <taxon>Streptomyces</taxon>
    </lineage>
</organism>
<evidence type="ECO:0000313" key="2">
    <source>
        <dbReference type="EMBL" id="WAU06043.1"/>
    </source>
</evidence>
<sequence length="304" mass="34997">MTIPAGYSKSEWSKYVRKGRALVKRQSGIQFELGDTVIDMLQGHKRGHGEVTDVIELYANQIGINPNTLRYYYYVSGQWPEEKRRSDVSFSVHAALAATRSRFVKIRKDPLDPFTKERHWTYNEALRAADNSKPQTPTNRTERFERARTLLGGDEDTAEAVGEMLEQRPELTHRLVADPRTRHLLRKAQYEHWRQVDEETAAEAELTPEEEEVEEEEAPAKVSYQDAPMEILQLLGSFASFFVSFQRIIPQIHSQDYTEDTKEAVLDNITKARSFLDWCETAVKTGKTDMDKALARLLEDEEGE</sequence>
<gene>
    <name evidence="2" type="ORF">STRNI_004492</name>
</gene>
<protein>
    <submittedName>
        <fullName evidence="2">DUF6192 family protein</fullName>
    </submittedName>
</protein>
<dbReference type="Proteomes" id="UP001210169">
    <property type="component" value="Chromosome"/>
</dbReference>
<evidence type="ECO:0000313" key="3">
    <source>
        <dbReference type="Proteomes" id="UP001210169"/>
    </source>
</evidence>